<organism evidence="1 2">
    <name type="scientific">Aromatoleum petrolei</name>
    <dbReference type="NCBI Taxonomy" id="76116"/>
    <lineage>
        <taxon>Bacteria</taxon>
        <taxon>Pseudomonadati</taxon>
        <taxon>Pseudomonadota</taxon>
        <taxon>Betaproteobacteria</taxon>
        <taxon>Rhodocyclales</taxon>
        <taxon>Rhodocyclaceae</taxon>
        <taxon>Aromatoleum</taxon>
    </lineage>
</organism>
<evidence type="ECO:0000313" key="2">
    <source>
        <dbReference type="Proteomes" id="UP000652074"/>
    </source>
</evidence>
<gene>
    <name evidence="1" type="ORF">GPA26_16125</name>
</gene>
<dbReference type="Proteomes" id="UP000652074">
    <property type="component" value="Unassembled WGS sequence"/>
</dbReference>
<dbReference type="RefSeq" id="WP_169207349.1">
    <property type="nucleotide sequence ID" value="NZ_CP059560.1"/>
</dbReference>
<reference evidence="1 2" key="1">
    <citation type="submission" date="2019-12" db="EMBL/GenBank/DDBJ databases">
        <title>Comparative genomics gives insights into the taxonomy of the Azoarcus-Aromatoleum group and reveals separate origins of nif in the plant-associated Azoarcus and non-plant-associated Aromatoleum sub-groups.</title>
        <authorList>
            <person name="Lafos M."/>
            <person name="Maluk M."/>
            <person name="Batista M."/>
            <person name="Junghare M."/>
            <person name="Carmona M."/>
            <person name="Faoro H."/>
            <person name="Cruz L.M."/>
            <person name="Battistoni F."/>
            <person name="De Souza E."/>
            <person name="Pedrosa F."/>
            <person name="Chen W.-M."/>
            <person name="Poole P.S."/>
            <person name="Dixon R.A."/>
            <person name="James E.K."/>
        </authorList>
    </citation>
    <scope>NUCLEOTIDE SEQUENCE [LARGE SCALE GENOMIC DNA]</scope>
    <source>
        <strain evidence="1 2">ToN1</strain>
    </source>
</reference>
<name>A0ABX1MVJ1_9RHOO</name>
<protein>
    <submittedName>
        <fullName evidence="1">Uncharacterized protein</fullName>
    </submittedName>
</protein>
<accession>A0ABX1MVJ1</accession>
<sequence length="132" mass="14923">MTEDPRDRLHQVPLRLVTAENITQTAAVATEENAQRECHICGASHNPVHNPLLPVMGFHPADDREEYVHLACARGCSRYGFCWCCEANHEPKVFMSEAINDAGECEDHAGESQPDYPVADRDSYLEYLRDHE</sequence>
<keyword evidence="2" id="KW-1185">Reference proteome</keyword>
<evidence type="ECO:0000313" key="1">
    <source>
        <dbReference type="EMBL" id="NMF89994.1"/>
    </source>
</evidence>
<proteinExistence type="predicted"/>
<dbReference type="EMBL" id="WTVR01000033">
    <property type="protein sequence ID" value="NMF89994.1"/>
    <property type="molecule type" value="Genomic_DNA"/>
</dbReference>
<comment type="caution">
    <text evidence="1">The sequence shown here is derived from an EMBL/GenBank/DDBJ whole genome shotgun (WGS) entry which is preliminary data.</text>
</comment>